<dbReference type="InterPro" id="IPR002299">
    <property type="entry name" value="Porin_Neis"/>
</dbReference>
<evidence type="ECO:0000256" key="6">
    <source>
        <dbReference type="ARBA" id="ARBA00022729"/>
    </source>
</evidence>
<dbReference type="PRINTS" id="PR00184">
    <property type="entry name" value="NEISSPPORIN"/>
</dbReference>
<evidence type="ECO:0000259" key="12">
    <source>
        <dbReference type="Pfam" id="PF13609"/>
    </source>
</evidence>
<keyword evidence="6 11" id="KW-0732">Signal</keyword>
<comment type="subunit">
    <text evidence="2">Homotrimer.</text>
</comment>
<dbReference type="AlphaFoldDB" id="A0AAI9WN54"/>
<dbReference type="GO" id="GO:0015288">
    <property type="term" value="F:porin activity"/>
    <property type="evidence" value="ECO:0007669"/>
    <property type="project" value="UniProtKB-KW"/>
</dbReference>
<evidence type="ECO:0000256" key="3">
    <source>
        <dbReference type="ARBA" id="ARBA00022448"/>
    </source>
</evidence>
<protein>
    <submittedName>
        <fullName evidence="13">Porin</fullName>
    </submittedName>
</protein>
<keyword evidence="3" id="KW-0813">Transport</keyword>
<evidence type="ECO:0000256" key="5">
    <source>
        <dbReference type="ARBA" id="ARBA00022692"/>
    </source>
</evidence>
<evidence type="ECO:0000256" key="2">
    <source>
        <dbReference type="ARBA" id="ARBA00011233"/>
    </source>
</evidence>
<keyword evidence="9" id="KW-0472">Membrane</keyword>
<dbReference type="Proteomes" id="UP000469462">
    <property type="component" value="Unassembled WGS sequence"/>
</dbReference>
<evidence type="ECO:0000256" key="10">
    <source>
        <dbReference type="ARBA" id="ARBA00023237"/>
    </source>
</evidence>
<reference evidence="13 14" key="1">
    <citation type="submission" date="2019-10" db="EMBL/GenBank/DDBJ databases">
        <title>Genome diversity of Sutterella seckii.</title>
        <authorList>
            <person name="Chaplin A.V."/>
            <person name="Sokolova S.R."/>
            <person name="Mosin K.A."/>
            <person name="Ivanova E.L."/>
            <person name="Kochetkova T.O."/>
            <person name="Goltsov A.Y."/>
            <person name="Trofimov D.Y."/>
            <person name="Efimov B.A."/>
        </authorList>
    </citation>
    <scope>NUCLEOTIDE SEQUENCE [LARGE SCALE GENOMIC DNA]</scope>
    <source>
        <strain evidence="13 14">ASD3426</strain>
    </source>
</reference>
<keyword evidence="14" id="KW-1185">Reference proteome</keyword>
<dbReference type="PANTHER" id="PTHR34501">
    <property type="entry name" value="PROTEIN YDDL-RELATED"/>
    <property type="match status" value="1"/>
</dbReference>
<feature type="signal peptide" evidence="11">
    <location>
        <begin position="1"/>
        <end position="23"/>
    </location>
</feature>
<evidence type="ECO:0000313" key="14">
    <source>
        <dbReference type="Proteomes" id="UP000469462"/>
    </source>
</evidence>
<dbReference type="InterPro" id="IPR033900">
    <property type="entry name" value="Gram_neg_porin_domain"/>
</dbReference>
<dbReference type="Pfam" id="PF13609">
    <property type="entry name" value="Porin_4"/>
    <property type="match status" value="1"/>
</dbReference>
<dbReference type="SUPFAM" id="SSF56935">
    <property type="entry name" value="Porins"/>
    <property type="match status" value="1"/>
</dbReference>
<dbReference type="Gene3D" id="2.40.160.10">
    <property type="entry name" value="Porin"/>
    <property type="match status" value="1"/>
</dbReference>
<name>A0AAI9WN54_9BURK</name>
<dbReference type="InterPro" id="IPR050298">
    <property type="entry name" value="Gram-neg_bact_OMP"/>
</dbReference>
<evidence type="ECO:0000256" key="9">
    <source>
        <dbReference type="ARBA" id="ARBA00023136"/>
    </source>
</evidence>
<keyword evidence="10" id="KW-0998">Cell outer membrane</keyword>
<keyword evidence="8" id="KW-0626">Porin</keyword>
<evidence type="ECO:0000256" key="1">
    <source>
        <dbReference type="ARBA" id="ARBA00004571"/>
    </source>
</evidence>
<keyword evidence="5" id="KW-0812">Transmembrane</keyword>
<dbReference type="CDD" id="cd00342">
    <property type="entry name" value="gram_neg_porins"/>
    <property type="match status" value="1"/>
</dbReference>
<keyword evidence="7" id="KW-0406">Ion transport</keyword>
<dbReference type="PRINTS" id="PR00182">
    <property type="entry name" value="ECOLNEIPORIN"/>
</dbReference>
<accession>A0AAI9WN54</accession>
<dbReference type="GO" id="GO:0009279">
    <property type="term" value="C:cell outer membrane"/>
    <property type="evidence" value="ECO:0007669"/>
    <property type="project" value="UniProtKB-SubCell"/>
</dbReference>
<sequence>MKKSLAALAIAGLFAGASMSAFAADAQVYGVLDTGLSFIHADADAAGTDASDTFKMTTGQEFGSRWGVRGSEDLGNGMKLGFILESGFESDTGSMEQNGRLFGREASLTLSGDFGALAVGRLPIFGSVLGANGLFRAIDPLFANYTQAFGSGAVTASMWTRVDNAISYRTPTFSGFTGYAMYSFKNDSKTDTTSREGMADSDRYASAAVRFQQGPVEAVLVADTTMYGNSRTGTRAHEDEGVTVTLGGNYAFDGGVKLIAFGQYFEDQELSAAQRAGVVSAGLNALGDDAKYGFVTGYGFNLGVHVPLMGGVAKAMAGYRDMHNEKDVDFKRTMVAVGYDYNLSKRTAVYVMGGWSQEKVELNARKSEATPWGYELTAGMVHRF</sequence>
<dbReference type="InterPro" id="IPR001702">
    <property type="entry name" value="Porin_Gram-ve"/>
</dbReference>
<keyword evidence="4" id="KW-1134">Transmembrane beta strand</keyword>
<dbReference type="GO" id="GO:0034220">
    <property type="term" value="P:monoatomic ion transmembrane transport"/>
    <property type="evidence" value="ECO:0007669"/>
    <property type="project" value="InterPro"/>
</dbReference>
<evidence type="ECO:0000256" key="11">
    <source>
        <dbReference type="SAM" id="SignalP"/>
    </source>
</evidence>
<evidence type="ECO:0000256" key="7">
    <source>
        <dbReference type="ARBA" id="ARBA00023065"/>
    </source>
</evidence>
<proteinExistence type="predicted"/>
<dbReference type="GO" id="GO:0046930">
    <property type="term" value="C:pore complex"/>
    <property type="evidence" value="ECO:0007669"/>
    <property type="project" value="UniProtKB-KW"/>
</dbReference>
<comment type="subcellular location">
    <subcellularLocation>
        <location evidence="1">Cell outer membrane</location>
        <topology evidence="1">Multi-pass membrane protein</topology>
    </subcellularLocation>
</comment>
<dbReference type="PANTHER" id="PTHR34501:SF9">
    <property type="entry name" value="MAJOR OUTER MEMBRANE PROTEIN P.IA"/>
    <property type="match status" value="1"/>
</dbReference>
<evidence type="ECO:0000313" key="13">
    <source>
        <dbReference type="EMBL" id="KAB7651799.1"/>
    </source>
</evidence>
<gene>
    <name evidence="13" type="ORF">GBM96_04620</name>
</gene>
<dbReference type="EMBL" id="WEHW01000010">
    <property type="protein sequence ID" value="KAB7651799.1"/>
    <property type="molecule type" value="Genomic_DNA"/>
</dbReference>
<feature type="chain" id="PRO_5042501457" evidence="11">
    <location>
        <begin position="24"/>
        <end position="384"/>
    </location>
</feature>
<comment type="caution">
    <text evidence="13">The sequence shown here is derived from an EMBL/GenBank/DDBJ whole genome shotgun (WGS) entry which is preliminary data.</text>
</comment>
<dbReference type="InterPro" id="IPR023614">
    <property type="entry name" value="Porin_dom_sf"/>
</dbReference>
<evidence type="ECO:0000256" key="8">
    <source>
        <dbReference type="ARBA" id="ARBA00023114"/>
    </source>
</evidence>
<dbReference type="RefSeq" id="WP_139687560.1">
    <property type="nucleotide sequence ID" value="NZ_WEHW01000010.1"/>
</dbReference>
<evidence type="ECO:0000256" key="4">
    <source>
        <dbReference type="ARBA" id="ARBA00022452"/>
    </source>
</evidence>
<feature type="domain" description="Porin" evidence="12">
    <location>
        <begin position="7"/>
        <end position="356"/>
    </location>
</feature>
<organism evidence="13 14">
    <name type="scientific">Sutterella seckii</name>
    <dbReference type="NCBI Taxonomy" id="1944635"/>
    <lineage>
        <taxon>Bacteria</taxon>
        <taxon>Pseudomonadati</taxon>
        <taxon>Pseudomonadota</taxon>
        <taxon>Betaproteobacteria</taxon>
        <taxon>Burkholderiales</taxon>
        <taxon>Sutterellaceae</taxon>
        <taxon>Sutterella</taxon>
    </lineage>
</organism>